<reference evidence="7 8" key="1">
    <citation type="submission" date="2019-09" db="EMBL/GenBank/DDBJ databases">
        <title>Bird 10,000 Genomes (B10K) Project - Family phase.</title>
        <authorList>
            <person name="Zhang G."/>
        </authorList>
    </citation>
    <scope>NUCLEOTIDE SEQUENCE [LARGE SCALE GENOMIC DNA]</scope>
    <source>
        <strain evidence="7">B10K-DU-021-26</strain>
        <tissue evidence="7">Mixed tissue sample</tissue>
    </source>
</reference>
<feature type="non-terminal residue" evidence="7">
    <location>
        <position position="1"/>
    </location>
</feature>
<dbReference type="GO" id="GO:0036126">
    <property type="term" value="C:sperm flagellum"/>
    <property type="evidence" value="ECO:0007669"/>
    <property type="project" value="TreeGrafter"/>
</dbReference>
<accession>A0A7K4RST1</accession>
<evidence type="ECO:0000256" key="3">
    <source>
        <dbReference type="ARBA" id="ARBA00022737"/>
    </source>
</evidence>
<evidence type="ECO:0000256" key="5">
    <source>
        <dbReference type="ARBA" id="ARBA00040665"/>
    </source>
</evidence>
<evidence type="ECO:0000313" key="7">
    <source>
        <dbReference type="EMBL" id="NWQ76370.1"/>
    </source>
</evidence>
<dbReference type="SUPFAM" id="SSF48452">
    <property type="entry name" value="TPR-like"/>
    <property type="match status" value="1"/>
</dbReference>
<dbReference type="AlphaFoldDB" id="A0A7K4RST1"/>
<keyword evidence="8" id="KW-1185">Reference proteome</keyword>
<dbReference type="GO" id="GO:0005737">
    <property type="term" value="C:cytoplasm"/>
    <property type="evidence" value="ECO:0007669"/>
    <property type="project" value="UniProtKB-SubCell"/>
</dbReference>
<comment type="function">
    <text evidence="6">Axonemal protein which is implicated in axonemal and/or peri-axonemal structure assembly and regulates flagellum assembly and beating and therefore sperm motility.</text>
</comment>
<organism evidence="7 8">
    <name type="scientific">Columbina picui</name>
    <name type="common">Picui ground-dove</name>
    <dbReference type="NCBI Taxonomy" id="115618"/>
    <lineage>
        <taxon>Eukaryota</taxon>
        <taxon>Metazoa</taxon>
        <taxon>Chordata</taxon>
        <taxon>Craniata</taxon>
        <taxon>Vertebrata</taxon>
        <taxon>Euteleostomi</taxon>
        <taxon>Archelosauria</taxon>
        <taxon>Archosauria</taxon>
        <taxon>Dinosauria</taxon>
        <taxon>Saurischia</taxon>
        <taxon>Theropoda</taxon>
        <taxon>Coelurosauria</taxon>
        <taxon>Aves</taxon>
        <taxon>Neognathae</taxon>
        <taxon>Neoaves</taxon>
        <taxon>Columbimorphae</taxon>
        <taxon>Columbiformes</taxon>
        <taxon>Columbidae</taxon>
        <taxon>Columbina</taxon>
    </lineage>
</organism>
<gene>
    <name evidence="7" type="primary">Ttc29</name>
    <name evidence="7" type="ORF">COLPIC_R02279</name>
</gene>
<keyword evidence="2" id="KW-0963">Cytoplasm</keyword>
<dbReference type="Proteomes" id="UP000530263">
    <property type="component" value="Unassembled WGS sequence"/>
</dbReference>
<dbReference type="InterPro" id="IPR051476">
    <property type="entry name" value="Bac_ResReg_Asp_Phosphatase"/>
</dbReference>
<dbReference type="PANTHER" id="PTHR46630">
    <property type="entry name" value="TETRATRICOPEPTIDE REPEAT PROTEIN 29"/>
    <property type="match status" value="1"/>
</dbReference>
<comment type="subcellular location">
    <subcellularLocation>
        <location evidence="1">Cytoplasm</location>
    </subcellularLocation>
</comment>
<keyword evidence="4" id="KW-0802">TPR repeat</keyword>
<comment type="caution">
    <text evidence="7">The sequence shown here is derived from an EMBL/GenBank/DDBJ whole genome shotgun (WGS) entry which is preliminary data.</text>
</comment>
<evidence type="ECO:0000256" key="4">
    <source>
        <dbReference type="ARBA" id="ARBA00022803"/>
    </source>
</evidence>
<proteinExistence type="predicted"/>
<dbReference type="OrthoDB" id="626167at2759"/>
<dbReference type="EMBL" id="VYZG01000299">
    <property type="protein sequence ID" value="NWQ76370.1"/>
    <property type="molecule type" value="Genomic_DNA"/>
</dbReference>
<evidence type="ECO:0000256" key="2">
    <source>
        <dbReference type="ARBA" id="ARBA00022490"/>
    </source>
</evidence>
<dbReference type="GO" id="GO:0003341">
    <property type="term" value="P:cilium movement"/>
    <property type="evidence" value="ECO:0007669"/>
    <property type="project" value="TreeGrafter"/>
</dbReference>
<evidence type="ECO:0000313" key="8">
    <source>
        <dbReference type="Proteomes" id="UP000530263"/>
    </source>
</evidence>
<keyword evidence="3" id="KW-0677">Repeat</keyword>
<dbReference type="Gene3D" id="1.25.40.10">
    <property type="entry name" value="Tetratricopeptide repeat domain"/>
    <property type="match status" value="1"/>
</dbReference>
<evidence type="ECO:0000256" key="6">
    <source>
        <dbReference type="ARBA" id="ARBA00044739"/>
    </source>
</evidence>
<evidence type="ECO:0000256" key="1">
    <source>
        <dbReference type="ARBA" id="ARBA00004496"/>
    </source>
</evidence>
<name>A0A7K4RST1_COLPI</name>
<protein>
    <recommendedName>
        <fullName evidence="5">Tetratricopeptide repeat protein 29</fullName>
    </recommendedName>
</protein>
<sequence length="101" mass="11572">GHIMKAAEHYEAFYELTKDNPWKDETGHTYHSLACKHLWRIYTLLADKMLENKEHQQAIDMLKKALNIAKQGGDMKIEGEAVYCLSLAYDFAGEQEIALSV</sequence>
<dbReference type="InterPro" id="IPR011990">
    <property type="entry name" value="TPR-like_helical_dom_sf"/>
</dbReference>
<feature type="non-terminal residue" evidence="7">
    <location>
        <position position="101"/>
    </location>
</feature>
<dbReference type="PANTHER" id="PTHR46630:SF1">
    <property type="entry name" value="TETRATRICOPEPTIDE REPEAT PROTEIN 29"/>
    <property type="match status" value="1"/>
</dbReference>